<evidence type="ECO:0000259" key="5">
    <source>
        <dbReference type="Pfam" id="PF04824"/>
    </source>
</evidence>
<comment type="subcellular location">
    <subcellularLocation>
        <location evidence="1">Nucleus</location>
    </subcellularLocation>
</comment>
<comment type="similarity">
    <text evidence="2">Belongs to the rad21 family.</text>
</comment>
<dbReference type="GO" id="GO:0008278">
    <property type="term" value="C:cohesin complex"/>
    <property type="evidence" value="ECO:0007669"/>
    <property type="project" value="InterPro"/>
</dbReference>
<dbReference type="Pfam" id="PF04824">
    <property type="entry name" value="Rad21_Rec8"/>
    <property type="match status" value="1"/>
</dbReference>
<organism evidence="7 8">
    <name type="scientific">Tremella mesenterica</name>
    <name type="common">Jelly fungus</name>
    <dbReference type="NCBI Taxonomy" id="5217"/>
    <lineage>
        <taxon>Eukaryota</taxon>
        <taxon>Fungi</taxon>
        <taxon>Dikarya</taxon>
        <taxon>Basidiomycota</taxon>
        <taxon>Agaricomycotina</taxon>
        <taxon>Tremellomycetes</taxon>
        <taxon>Tremellales</taxon>
        <taxon>Tremellaceae</taxon>
        <taxon>Tremella</taxon>
    </lineage>
</organism>
<dbReference type="GO" id="GO:0003682">
    <property type="term" value="F:chromatin binding"/>
    <property type="evidence" value="ECO:0007669"/>
    <property type="project" value="TreeGrafter"/>
</dbReference>
<evidence type="ECO:0000256" key="4">
    <source>
        <dbReference type="SAM" id="MobiDB-lite"/>
    </source>
</evidence>
<feature type="region of interest" description="Disordered" evidence="4">
    <location>
        <begin position="176"/>
        <end position="242"/>
    </location>
</feature>
<dbReference type="GO" id="GO:0007062">
    <property type="term" value="P:sister chromatid cohesion"/>
    <property type="evidence" value="ECO:0007669"/>
    <property type="project" value="InterPro"/>
</dbReference>
<keyword evidence="8" id="KW-1185">Reference proteome</keyword>
<gene>
    <name evidence="7" type="ORF">M231_01191</name>
</gene>
<feature type="region of interest" description="Disordered" evidence="4">
    <location>
        <begin position="565"/>
        <end position="596"/>
    </location>
</feature>
<evidence type="ECO:0000313" key="8">
    <source>
        <dbReference type="Proteomes" id="UP000289152"/>
    </source>
</evidence>
<reference evidence="7 8" key="1">
    <citation type="submission" date="2016-06" db="EMBL/GenBank/DDBJ databases">
        <title>Evolution of pathogenesis and genome organization in the Tremellales.</title>
        <authorList>
            <person name="Cuomo C."/>
            <person name="Litvintseva A."/>
            <person name="Heitman J."/>
            <person name="Chen Y."/>
            <person name="Sun S."/>
            <person name="Springer D."/>
            <person name="Dromer F."/>
            <person name="Young S."/>
            <person name="Zeng Q."/>
            <person name="Chapman S."/>
            <person name="Gujja S."/>
            <person name="Saif S."/>
            <person name="Birren B."/>
        </authorList>
    </citation>
    <scope>NUCLEOTIDE SEQUENCE [LARGE SCALE GENOMIC DNA]</scope>
    <source>
        <strain evidence="7 8">ATCC 28783</strain>
    </source>
</reference>
<evidence type="ECO:0000256" key="2">
    <source>
        <dbReference type="ARBA" id="ARBA00009870"/>
    </source>
</evidence>
<comment type="caution">
    <text evidence="7">The sequence shown here is derived from an EMBL/GenBank/DDBJ whole genome shotgun (WGS) entry which is preliminary data.</text>
</comment>
<dbReference type="AlphaFoldDB" id="A0A4Q1BTR8"/>
<feature type="domain" description="Rad21/Rec8-like protein N-terminal" evidence="6">
    <location>
        <begin position="1"/>
        <end position="95"/>
    </location>
</feature>
<evidence type="ECO:0000256" key="1">
    <source>
        <dbReference type="ARBA" id="ARBA00004123"/>
    </source>
</evidence>
<evidence type="ECO:0000259" key="6">
    <source>
        <dbReference type="Pfam" id="PF04825"/>
    </source>
</evidence>
<dbReference type="VEuPathDB" id="FungiDB:TREMEDRAFT_58044"/>
<dbReference type="EMBL" id="SDIL01000008">
    <property type="protein sequence ID" value="RXK41483.1"/>
    <property type="molecule type" value="Genomic_DNA"/>
</dbReference>
<dbReference type="InterPro" id="IPR006909">
    <property type="entry name" value="Rad21/Rec8_C_eu"/>
</dbReference>
<dbReference type="Proteomes" id="UP000289152">
    <property type="component" value="Unassembled WGS sequence"/>
</dbReference>
<feature type="domain" description="Rad21/Rec8-like protein C-terminal eukaryotic" evidence="5">
    <location>
        <begin position="657"/>
        <end position="700"/>
    </location>
</feature>
<dbReference type="PANTHER" id="PTHR12585:SF51">
    <property type="entry name" value="MEIOTIC RECOMBINATION PROTEIN REC8"/>
    <property type="match status" value="1"/>
</dbReference>
<accession>A0A4Q1BTR8</accession>
<dbReference type="InterPro" id="IPR036390">
    <property type="entry name" value="WH_DNA-bd_sf"/>
</dbReference>
<dbReference type="GO" id="GO:0006302">
    <property type="term" value="P:double-strand break repair"/>
    <property type="evidence" value="ECO:0007669"/>
    <property type="project" value="TreeGrafter"/>
</dbReference>
<dbReference type="Pfam" id="PF04825">
    <property type="entry name" value="Rad21_Rec8_N"/>
    <property type="match status" value="1"/>
</dbReference>
<keyword evidence="3" id="KW-0539">Nucleus</keyword>
<sequence length="706" mass="78483">MFFSDDLLTSKKGSFGIIWLIATLGPRTKRITRKQLSNIDLTRTCDLIAQPPEPMALRLSSCLLVGVARVHSQNYEVFYSDVTQFHTALNRAILTDTTTTASGGTGGLDIPGGGKSRIEQITYAGVDLAWHSTFNFNFFDLVSLSSSSRPPSGMHVPSQYCVGETARSDLQEWCVPSGGKKRRSTPKLSSLGTQESKDVEESEEDSEGDDDEPDRPRGDKRRKVTSSPGLGQARDPTRLRPSLYEVRSSQNLLADLEFPIGEEIDLNLNFDDPSFSAPSGRGMVLPADDVEMGLVGDQLNIEFGEDLQPNMHSTPPPQTPRHTDGSRVKSALKGNNEAGNPDQSLEDIEQVLEERPKKAKITRKVRFDNNLELGQEQLDACRRNYGSSMAREREDQMQKEDERRDNNLALILANSAGLVPIFNETELQDLFINIAKVERFQWERDLSAQKAGKKYVPSNGIQEKDPADVFGPYGQIGQTTFEEPSYQEVYHDYEEPVHSRPLRPPSQDFEVEAGRNVSQGSQQVILPWADTSFSDGGMPLGDTSFTPGTSIRKLSVMTPLEQRIRQGSIASDASNPRYRRSSSVLADRGGEPRMLGEDDLELPQLDFALEGQDTQKSYSGLPEAFRPEMLATLEKQCRDFFSFVETKMIEVDSDQITFEDVSPQGIKKHVAALAFYNCLTLATKHIVRVVQEVDYGGFVISFTAQA</sequence>
<feature type="compositionally biased region" description="Acidic residues" evidence="4">
    <location>
        <begin position="198"/>
        <end position="213"/>
    </location>
</feature>
<feature type="region of interest" description="Disordered" evidence="4">
    <location>
        <begin position="307"/>
        <end position="345"/>
    </location>
</feature>
<dbReference type="OrthoDB" id="10071381at2759"/>
<dbReference type="InParanoid" id="A0A4Q1BTR8"/>
<name>A0A4Q1BTR8_TREME</name>
<dbReference type="PANTHER" id="PTHR12585">
    <property type="entry name" value="SCC1 / RAD21 FAMILY MEMBER"/>
    <property type="match status" value="1"/>
</dbReference>
<evidence type="ECO:0000256" key="3">
    <source>
        <dbReference type="ARBA" id="ARBA00023242"/>
    </source>
</evidence>
<evidence type="ECO:0000313" key="7">
    <source>
        <dbReference type="EMBL" id="RXK41483.1"/>
    </source>
</evidence>
<dbReference type="InterPro" id="IPR039781">
    <property type="entry name" value="Rad21/Rec8-like"/>
</dbReference>
<dbReference type="GO" id="GO:0005634">
    <property type="term" value="C:nucleus"/>
    <property type="evidence" value="ECO:0007669"/>
    <property type="project" value="UniProtKB-SubCell"/>
</dbReference>
<dbReference type="CDD" id="cd21790">
    <property type="entry name" value="Rad21_Rec8_M_ScRec8p-like"/>
    <property type="match status" value="1"/>
</dbReference>
<proteinExistence type="inferred from homology"/>
<dbReference type="FunCoup" id="A0A4Q1BTR8">
    <property type="interactions" value="44"/>
</dbReference>
<evidence type="ECO:0008006" key="9">
    <source>
        <dbReference type="Google" id="ProtNLM"/>
    </source>
</evidence>
<dbReference type="InterPro" id="IPR006910">
    <property type="entry name" value="Rad21_Rec8_N"/>
</dbReference>
<dbReference type="SUPFAM" id="SSF46785">
    <property type="entry name" value="Winged helix' DNA-binding domain"/>
    <property type="match status" value="1"/>
</dbReference>
<protein>
    <recommendedName>
        <fullName evidence="9">Rad21/Rec8-like protein N-terminal domain-containing protein</fullName>
    </recommendedName>
</protein>
<dbReference type="STRING" id="5217.A0A4Q1BTR8"/>